<dbReference type="InterPro" id="IPR036291">
    <property type="entry name" value="NAD(P)-bd_dom_sf"/>
</dbReference>
<dbReference type="EMBL" id="BDGU01000086">
    <property type="protein sequence ID" value="GAW02203.1"/>
    <property type="molecule type" value="Genomic_DNA"/>
</dbReference>
<dbReference type="Proteomes" id="UP000188533">
    <property type="component" value="Unassembled WGS sequence"/>
</dbReference>
<keyword evidence="4" id="KW-0808">Transferase</keyword>
<dbReference type="SUPFAM" id="SSF53448">
    <property type="entry name" value="Nucleotide-diphospho-sugar transferases"/>
    <property type="match status" value="1"/>
</dbReference>
<evidence type="ECO:0000256" key="1">
    <source>
        <dbReference type="ARBA" id="ARBA00007637"/>
    </source>
</evidence>
<dbReference type="InterPro" id="IPR029044">
    <property type="entry name" value="Nucleotide-diphossugar_trans"/>
</dbReference>
<dbReference type="STRING" id="5353.A0A1Q3E4P4"/>
<reference evidence="4 5" key="2">
    <citation type="submission" date="2017-02" db="EMBL/GenBank/DDBJ databases">
        <title>A genome survey and senescence transcriptome analysis in Lentinula edodes.</title>
        <authorList>
            <person name="Sakamoto Y."/>
            <person name="Nakade K."/>
            <person name="Sato S."/>
            <person name="Yoshida Y."/>
            <person name="Miyazaki K."/>
            <person name="Natsume S."/>
            <person name="Konno N."/>
        </authorList>
    </citation>
    <scope>NUCLEOTIDE SEQUENCE [LARGE SCALE GENOMIC DNA]</scope>
    <source>
        <strain evidence="4 5">NBRC 111202</strain>
    </source>
</reference>
<dbReference type="SUPFAM" id="SSF51735">
    <property type="entry name" value="NAD(P)-binding Rossmann-fold domains"/>
    <property type="match status" value="1"/>
</dbReference>
<dbReference type="Pfam" id="PF01370">
    <property type="entry name" value="Epimerase"/>
    <property type="match status" value="1"/>
</dbReference>
<dbReference type="PANTHER" id="PTHR43000">
    <property type="entry name" value="DTDP-D-GLUCOSE 4,6-DEHYDRATASE-RELATED"/>
    <property type="match status" value="1"/>
</dbReference>
<dbReference type="CDD" id="cd00761">
    <property type="entry name" value="Glyco_tranf_GTA_type"/>
    <property type="match status" value="1"/>
</dbReference>
<sequence>MSSSLDKPLKLIVITGGHGFIGSHVARRLYQLNAGKIRIVDISTTPAIDSDGPICHEFVSGDICDINFCDEVVRGAHTVIHFAANMGGMGTIHDGNSFAIYRQNSMMTTNTFQACISAGVKKFFYASSACVYHELLQISSSGQDVSLREDDIFHSNEPPRPQGLYGLEKLTSEFLIQQPVLNFGLDIRIARFHNIYGPGGAWNNGREKAPAALLRKALVYRPTISPGVSVEPFEIWGDGSQRRSFLYIDDAVEAIIKLLESNHSKPINIGSDSSISIQELARLALRIASIDPKSVVFNHDITKPVGVASRNSNNVLVNSVLGWSPTTSLEDGMKHTAQWIEGKMGRLLLQGPSTSISMREQMQQSQLIHLSPEATIVFAVLLPITSRGSGDPAQCLSHLRKFAESLNRTTRQRDTFGLAKTKFCVRIYLAIDEDDEFLLKGARDGFNEAAKVLINAGFLRTKTLLCNHPRGHVCKLWRDLAKAAWDDSCDYFVLMGDDVVLKDRGWMEDVHAQFQRFSEDQAGVPFGFGCVSFTDITFPGMPTFPVIHRTHLDIFNGEVIPSVFINQDGDPFLYQLYRRWGCSTMIESRISNEVGGEFAARYEKQHTQDWTFEILDSAVFAIECWLQDRAEGNSILIPQKLLTLDIVIPCYRVDSEIIDRILQLKTSKFCSTMFIIIVDDPNNPNIAVLNQRHGHRPDVRIRVNSVNSGASYSRNRGMQESAADWVHFLDDDIVPSPDLLLEAESIIRHNPNAAGFVGNTFFPPANSIFTAALHLSGVTYFWDIADKISTDVPWGVTANIIARRNVADGVKFDLTFPKTGGGEDIDFCRKKRAYMIREGGEGFVAAPKVKVTHPWWKNGARSYWRFYMWSVGDGALVKLYPEHCYRVWVPNSAEMMLLWVLAGSMMMCLGEWPRFAFRGLLSTIFASVFHDCYRHLYRDVERCRKMDTNVTGIFWVIAVIESSLIRMFSEMGRVKGMLTRKEFQLLGKRFDWFTGRWGDGPLKEETMNGRQRIFLTIVILLIEHFI</sequence>
<name>A0A1Q3E4P4_LENED</name>
<dbReference type="InterPro" id="IPR001173">
    <property type="entry name" value="Glyco_trans_2-like"/>
</dbReference>
<evidence type="ECO:0000259" key="3">
    <source>
        <dbReference type="Pfam" id="PF01370"/>
    </source>
</evidence>
<evidence type="ECO:0000259" key="2">
    <source>
        <dbReference type="Pfam" id="PF00535"/>
    </source>
</evidence>
<dbReference type="GO" id="GO:0016740">
    <property type="term" value="F:transferase activity"/>
    <property type="evidence" value="ECO:0007669"/>
    <property type="project" value="UniProtKB-KW"/>
</dbReference>
<comment type="similarity">
    <text evidence="1">Belongs to the NAD(P)-dependent epimerase/dehydratase family.</text>
</comment>
<feature type="domain" description="NAD-dependent epimerase/dehydratase" evidence="3">
    <location>
        <begin position="12"/>
        <end position="270"/>
    </location>
</feature>
<feature type="domain" description="Glycosyltransferase 2-like" evidence="2">
    <location>
        <begin position="646"/>
        <end position="751"/>
    </location>
</feature>
<comment type="caution">
    <text evidence="4">The sequence shown here is derived from an EMBL/GenBank/DDBJ whole genome shotgun (WGS) entry which is preliminary data.</text>
</comment>
<dbReference type="Pfam" id="PF00535">
    <property type="entry name" value="Glycos_transf_2"/>
    <property type="match status" value="1"/>
</dbReference>
<keyword evidence="5" id="KW-1185">Reference proteome</keyword>
<protein>
    <submittedName>
        <fullName evidence="4">Glycosyltransferase family 2 protein</fullName>
    </submittedName>
</protein>
<dbReference type="OrthoDB" id="331544at2759"/>
<accession>A0A1Q3E4P4</accession>
<dbReference type="Gene3D" id="3.90.25.10">
    <property type="entry name" value="UDP-galactose 4-epimerase, domain 1"/>
    <property type="match status" value="1"/>
</dbReference>
<dbReference type="Gene3D" id="3.90.550.10">
    <property type="entry name" value="Spore Coat Polysaccharide Biosynthesis Protein SpsA, Chain A"/>
    <property type="match status" value="1"/>
</dbReference>
<proteinExistence type="inferred from homology"/>
<gene>
    <name evidence="4" type="ORF">LENED_003840</name>
</gene>
<dbReference type="Gene3D" id="3.40.50.720">
    <property type="entry name" value="NAD(P)-binding Rossmann-like Domain"/>
    <property type="match status" value="1"/>
</dbReference>
<dbReference type="InterPro" id="IPR001509">
    <property type="entry name" value="Epimerase_deHydtase"/>
</dbReference>
<organism evidence="4 5">
    <name type="scientific">Lentinula edodes</name>
    <name type="common">Shiitake mushroom</name>
    <name type="synonym">Lentinus edodes</name>
    <dbReference type="NCBI Taxonomy" id="5353"/>
    <lineage>
        <taxon>Eukaryota</taxon>
        <taxon>Fungi</taxon>
        <taxon>Dikarya</taxon>
        <taxon>Basidiomycota</taxon>
        <taxon>Agaricomycotina</taxon>
        <taxon>Agaricomycetes</taxon>
        <taxon>Agaricomycetidae</taxon>
        <taxon>Agaricales</taxon>
        <taxon>Marasmiineae</taxon>
        <taxon>Omphalotaceae</taxon>
        <taxon>Lentinula</taxon>
    </lineage>
</organism>
<evidence type="ECO:0000313" key="4">
    <source>
        <dbReference type="EMBL" id="GAW02203.1"/>
    </source>
</evidence>
<evidence type="ECO:0000313" key="5">
    <source>
        <dbReference type="Proteomes" id="UP000188533"/>
    </source>
</evidence>
<reference evidence="4 5" key="1">
    <citation type="submission" date="2016-08" db="EMBL/GenBank/DDBJ databases">
        <authorList>
            <consortium name="Lentinula edodes genome sequencing consortium"/>
            <person name="Sakamoto Y."/>
            <person name="Nakade K."/>
            <person name="Sato S."/>
            <person name="Yoshida Y."/>
            <person name="Miyazaki K."/>
            <person name="Natsume S."/>
            <person name="Konno N."/>
        </authorList>
    </citation>
    <scope>NUCLEOTIDE SEQUENCE [LARGE SCALE GENOMIC DNA]</scope>
    <source>
        <strain evidence="4 5">NBRC 111202</strain>
    </source>
</reference>
<dbReference type="AlphaFoldDB" id="A0A1Q3E4P4"/>